<dbReference type="Proteomes" id="UP000235672">
    <property type="component" value="Unassembled WGS sequence"/>
</dbReference>
<feature type="region of interest" description="Disordered" evidence="1">
    <location>
        <begin position="1"/>
        <end position="34"/>
    </location>
</feature>
<keyword evidence="3" id="KW-1185">Reference proteome</keyword>
<evidence type="ECO:0000313" key="3">
    <source>
        <dbReference type="Proteomes" id="UP000235672"/>
    </source>
</evidence>
<protein>
    <submittedName>
        <fullName evidence="2">Uncharacterized protein</fullName>
    </submittedName>
</protein>
<feature type="region of interest" description="Disordered" evidence="1">
    <location>
        <begin position="68"/>
        <end position="101"/>
    </location>
</feature>
<reference evidence="2 3" key="1">
    <citation type="submission" date="2016-05" db="EMBL/GenBank/DDBJ databases">
        <title>A degradative enzymes factory behind the ericoid mycorrhizal symbiosis.</title>
        <authorList>
            <consortium name="DOE Joint Genome Institute"/>
            <person name="Martino E."/>
            <person name="Morin E."/>
            <person name="Grelet G."/>
            <person name="Kuo A."/>
            <person name="Kohler A."/>
            <person name="Daghino S."/>
            <person name="Barry K."/>
            <person name="Choi C."/>
            <person name="Cichocki N."/>
            <person name="Clum A."/>
            <person name="Copeland A."/>
            <person name="Hainaut M."/>
            <person name="Haridas S."/>
            <person name="Labutti K."/>
            <person name="Lindquist E."/>
            <person name="Lipzen A."/>
            <person name="Khouja H.-R."/>
            <person name="Murat C."/>
            <person name="Ohm R."/>
            <person name="Olson A."/>
            <person name="Spatafora J."/>
            <person name="Veneault-Fourrey C."/>
            <person name="Henrissat B."/>
            <person name="Grigoriev I."/>
            <person name="Martin F."/>
            <person name="Perotto S."/>
        </authorList>
    </citation>
    <scope>NUCLEOTIDE SEQUENCE [LARGE SCALE GENOMIC DNA]</scope>
    <source>
        <strain evidence="2 3">UAMH 7357</strain>
    </source>
</reference>
<name>A0A2J6QDK3_9HELO</name>
<dbReference type="EMBL" id="KZ613473">
    <property type="protein sequence ID" value="PMD24341.1"/>
    <property type="molecule type" value="Genomic_DNA"/>
</dbReference>
<gene>
    <name evidence="2" type="ORF">NA56DRAFT_700827</name>
</gene>
<accession>A0A2J6QDK3</accession>
<feature type="compositionally biased region" description="Polar residues" evidence="1">
    <location>
        <begin position="69"/>
        <end position="85"/>
    </location>
</feature>
<sequence length="101" mass="11344">MSLEPVKIGSVKQYPGRASSRPANTKWDSLPPEGSAQRLEHIVMIKKEIHDEINPMVIDDESHAFNEMIDQSQFEGDQQLQQASDPIQGGDDQALQLVHHQ</sequence>
<evidence type="ECO:0000313" key="2">
    <source>
        <dbReference type="EMBL" id="PMD24341.1"/>
    </source>
</evidence>
<dbReference type="AlphaFoldDB" id="A0A2J6QDK3"/>
<organism evidence="2 3">
    <name type="scientific">Hyaloscypha hepaticicola</name>
    <dbReference type="NCBI Taxonomy" id="2082293"/>
    <lineage>
        <taxon>Eukaryota</taxon>
        <taxon>Fungi</taxon>
        <taxon>Dikarya</taxon>
        <taxon>Ascomycota</taxon>
        <taxon>Pezizomycotina</taxon>
        <taxon>Leotiomycetes</taxon>
        <taxon>Helotiales</taxon>
        <taxon>Hyaloscyphaceae</taxon>
        <taxon>Hyaloscypha</taxon>
    </lineage>
</organism>
<evidence type="ECO:0000256" key="1">
    <source>
        <dbReference type="SAM" id="MobiDB-lite"/>
    </source>
</evidence>
<proteinExistence type="predicted"/>